<keyword evidence="2" id="KW-1185">Reference proteome</keyword>
<comment type="caution">
    <text evidence="1">The sequence shown here is derived from an EMBL/GenBank/DDBJ whole genome shotgun (WGS) entry which is preliminary data.</text>
</comment>
<gene>
    <name evidence="1" type="ORF">BELL_0003g00120</name>
</gene>
<protein>
    <submittedName>
        <fullName evidence="1">Uncharacterized protein</fullName>
    </submittedName>
</protein>
<reference evidence="1 2" key="1">
    <citation type="submission" date="2017-12" db="EMBL/GenBank/DDBJ databases">
        <title>Comparative genomics of Botrytis spp.</title>
        <authorList>
            <person name="Valero-Jimenez C.A."/>
            <person name="Tapia P."/>
            <person name="Veloso J."/>
            <person name="Silva-Moreno E."/>
            <person name="Staats M."/>
            <person name="Valdes J.H."/>
            <person name="Van Kan J.A.L."/>
        </authorList>
    </citation>
    <scope>NUCLEOTIDE SEQUENCE [LARGE SCALE GENOMIC DNA]</scope>
    <source>
        <strain evidence="1 2">Be9601</strain>
    </source>
</reference>
<accession>A0A4Z1K425</accession>
<dbReference type="AlphaFoldDB" id="A0A4Z1K425"/>
<dbReference type="Proteomes" id="UP000297229">
    <property type="component" value="Unassembled WGS sequence"/>
</dbReference>
<evidence type="ECO:0000313" key="2">
    <source>
        <dbReference type="Proteomes" id="UP000297229"/>
    </source>
</evidence>
<name>A0A4Z1K425_9HELO</name>
<dbReference type="EMBL" id="PQXM01000003">
    <property type="protein sequence ID" value="TGO80645.1"/>
    <property type="molecule type" value="Genomic_DNA"/>
</dbReference>
<evidence type="ECO:0000313" key="1">
    <source>
        <dbReference type="EMBL" id="TGO80645.1"/>
    </source>
</evidence>
<sequence length="274" mass="31933">MPAALTPTATTTAPHVPPTRIIIRTREEMIRIRRLRKNLANYPDVLKYAHDRRVPEFEVPTPKRDNTNLGKTLGTTLFHRENLMKQLGVFGMVANSEERQRFYENWVHFTEDGLQKDEESASEEYRTSKLNLMVEKNRIQRKLFVRTKERPTFEKELHKIQKEEEELATAYVRECDKLRAHRVKMENEMERVKCLLAEMNQYPQGDLPKIWGNGYAQASKNIGRRTNPEESGEISDLIVQQEVRAWNVLDQQSISGFCECPISAPKNVTLQQHG</sequence>
<organism evidence="1 2">
    <name type="scientific">Botrytis elliptica</name>
    <dbReference type="NCBI Taxonomy" id="278938"/>
    <lineage>
        <taxon>Eukaryota</taxon>
        <taxon>Fungi</taxon>
        <taxon>Dikarya</taxon>
        <taxon>Ascomycota</taxon>
        <taxon>Pezizomycotina</taxon>
        <taxon>Leotiomycetes</taxon>
        <taxon>Helotiales</taxon>
        <taxon>Sclerotiniaceae</taxon>
        <taxon>Botrytis</taxon>
    </lineage>
</organism>
<proteinExistence type="predicted"/>